<dbReference type="InterPro" id="IPR008302">
    <property type="entry name" value="NamZ"/>
</dbReference>
<dbReference type="EMBL" id="CP001110">
    <property type="protein sequence ID" value="ACF44914.1"/>
    <property type="molecule type" value="Genomic_DNA"/>
</dbReference>
<dbReference type="KEGG" id="pph:Ppha_2762"/>
<dbReference type="Pfam" id="PF07075">
    <property type="entry name" value="NamZ_N"/>
    <property type="match status" value="1"/>
</dbReference>
<dbReference type="OrthoDB" id="9801061at2"/>
<organism evidence="3 4">
    <name type="scientific">Pelodictyon phaeoclathratiforme (strain DSM 5477 / BU-1)</name>
    <dbReference type="NCBI Taxonomy" id="324925"/>
    <lineage>
        <taxon>Bacteria</taxon>
        <taxon>Pseudomonadati</taxon>
        <taxon>Chlorobiota</taxon>
        <taxon>Chlorobiia</taxon>
        <taxon>Chlorobiales</taxon>
        <taxon>Chlorobiaceae</taxon>
        <taxon>Chlorobium/Pelodictyon group</taxon>
        <taxon>Pelodictyon</taxon>
    </lineage>
</organism>
<evidence type="ECO:0000259" key="1">
    <source>
        <dbReference type="Pfam" id="PF07075"/>
    </source>
</evidence>
<dbReference type="InterPro" id="IPR048502">
    <property type="entry name" value="NamZ_N"/>
</dbReference>
<dbReference type="eggNOG" id="COG3876">
    <property type="taxonomic scope" value="Bacteria"/>
</dbReference>
<evidence type="ECO:0000313" key="4">
    <source>
        <dbReference type="Proteomes" id="UP000002724"/>
    </source>
</evidence>
<keyword evidence="4" id="KW-1185">Reference proteome</keyword>
<dbReference type="Proteomes" id="UP000002724">
    <property type="component" value="Chromosome"/>
</dbReference>
<dbReference type="InterPro" id="IPR048503">
    <property type="entry name" value="NamZ_C"/>
</dbReference>
<dbReference type="Gene3D" id="3.90.1150.140">
    <property type="match status" value="1"/>
</dbReference>
<evidence type="ECO:0000313" key="3">
    <source>
        <dbReference type="EMBL" id="ACF44914.1"/>
    </source>
</evidence>
<sequence>MVATGLEILLRKSEHFQNRNIGLIVNQSSVTPDLKYSWNALRERGIHVRKIFSPEHGLFATEQDQIAVTCQPEIGCEVISLYRDTAASLLPDKRVLDNLDLILFDIQDVGSRYYTYINTLALFMEAVSGMDLEIIVLDRPNPLGGSLVEGPLLDPSFRSFVGIFPIPVRHGMTVGELALLYRDIKKLDINLHVIKMDGWQRSMLFPETGLPWIPPSPNMPTFATAEVYPGMCLLEGMNISEGRGTTTPFQLFGAPFIKPDDLAERCRKFGLEGVIFHPVWFKPTFHKFSGEVIGGIWLHVTDHGRFRSFATGVAITAALQELYPEHLQFLKGVYEFNNTIPAFDLLAGNSSIRTSILSGSDINITLASWLKNETAFSELKSSFHLYEP</sequence>
<dbReference type="PANTHER" id="PTHR42915">
    <property type="entry name" value="HYPOTHETICAL 460 KDA PROTEIN IN FEUA-SIGW INTERGENIC REGION [PRECURSOR]"/>
    <property type="match status" value="1"/>
</dbReference>
<dbReference type="GO" id="GO:0033922">
    <property type="term" value="F:peptidoglycan beta-N-acetylmuramidase activity"/>
    <property type="evidence" value="ECO:0007669"/>
    <property type="project" value="InterPro"/>
</dbReference>
<evidence type="ECO:0008006" key="5">
    <source>
        <dbReference type="Google" id="ProtNLM"/>
    </source>
</evidence>
<accession>B4SGH8</accession>
<dbReference type="STRING" id="324925.Ppha_2762"/>
<evidence type="ECO:0000259" key="2">
    <source>
        <dbReference type="Pfam" id="PF20732"/>
    </source>
</evidence>
<feature type="domain" description="Peptidoglycan beta-N-acetylmuramidase NamZ C-terminal" evidence="2">
    <location>
        <begin position="227"/>
        <end position="386"/>
    </location>
</feature>
<dbReference type="Gene3D" id="3.40.50.12170">
    <property type="entry name" value="Uncharacterised protein PF07075, DUF1343"/>
    <property type="match status" value="1"/>
</dbReference>
<dbReference type="AlphaFoldDB" id="B4SGH8"/>
<proteinExistence type="predicted"/>
<reference evidence="3 4" key="1">
    <citation type="submission" date="2008-06" db="EMBL/GenBank/DDBJ databases">
        <title>Complete sequence of Pelodictyon phaeoclathratiforme BU-1.</title>
        <authorList>
            <consortium name="US DOE Joint Genome Institute"/>
            <person name="Lucas S."/>
            <person name="Copeland A."/>
            <person name="Lapidus A."/>
            <person name="Glavina del Rio T."/>
            <person name="Dalin E."/>
            <person name="Tice H."/>
            <person name="Bruce D."/>
            <person name="Goodwin L."/>
            <person name="Pitluck S."/>
            <person name="Schmutz J."/>
            <person name="Larimer F."/>
            <person name="Land M."/>
            <person name="Hauser L."/>
            <person name="Kyrpides N."/>
            <person name="Mikhailova N."/>
            <person name="Liu Z."/>
            <person name="Li T."/>
            <person name="Zhao F."/>
            <person name="Overmann J."/>
            <person name="Bryant D.A."/>
            <person name="Richardson P."/>
        </authorList>
    </citation>
    <scope>NUCLEOTIDE SEQUENCE [LARGE SCALE GENOMIC DNA]</scope>
    <source>
        <strain evidence="4">DSM 5477 / BU-1</strain>
    </source>
</reference>
<dbReference type="HOGENOM" id="CLU_033227_1_0_10"/>
<dbReference type="Pfam" id="PF20732">
    <property type="entry name" value="NamZ_C"/>
    <property type="match status" value="1"/>
</dbReference>
<feature type="domain" description="Peptidoglycan beta-N-acetylmuramidase NamZ N-terminal" evidence="1">
    <location>
        <begin position="21"/>
        <end position="222"/>
    </location>
</feature>
<name>B4SGH8_PELPB</name>
<dbReference type="PIRSF" id="PIRSF016719">
    <property type="entry name" value="UCP016719"/>
    <property type="match status" value="1"/>
</dbReference>
<gene>
    <name evidence="3" type="ordered locus">Ppha_2762</name>
</gene>
<dbReference type="RefSeq" id="WP_012509382.1">
    <property type="nucleotide sequence ID" value="NC_011060.1"/>
</dbReference>
<protein>
    <recommendedName>
        <fullName evidence="5">DUF1343 domain-containing protein</fullName>
    </recommendedName>
</protein>
<dbReference type="PANTHER" id="PTHR42915:SF1">
    <property type="entry name" value="PEPTIDOGLYCAN BETA-N-ACETYLMURAMIDASE NAMZ"/>
    <property type="match status" value="1"/>
</dbReference>